<dbReference type="InterPro" id="IPR000276">
    <property type="entry name" value="GPCR_Rhodpsn"/>
</dbReference>
<dbReference type="GO" id="GO:0005886">
    <property type="term" value="C:plasma membrane"/>
    <property type="evidence" value="ECO:0007669"/>
    <property type="project" value="UniProtKB-SubCell"/>
</dbReference>
<dbReference type="Gene3D" id="1.20.1070.10">
    <property type="entry name" value="Rhodopsin 7-helix transmembrane proteins"/>
    <property type="match status" value="1"/>
</dbReference>
<keyword evidence="3 9" id="KW-0812">Transmembrane</keyword>
<evidence type="ECO:0000256" key="3">
    <source>
        <dbReference type="ARBA" id="ARBA00022692"/>
    </source>
</evidence>
<evidence type="ECO:0000256" key="2">
    <source>
        <dbReference type="ARBA" id="ARBA00022475"/>
    </source>
</evidence>
<dbReference type="OrthoDB" id="10603594at2759"/>
<proteinExistence type="predicted"/>
<evidence type="ECO:0000259" key="10">
    <source>
        <dbReference type="PROSITE" id="PS50262"/>
    </source>
</evidence>
<dbReference type="SMART" id="SM01381">
    <property type="entry name" value="7TM_GPCR_Srsx"/>
    <property type="match status" value="1"/>
</dbReference>
<evidence type="ECO:0000256" key="5">
    <source>
        <dbReference type="ARBA" id="ARBA00023040"/>
    </source>
</evidence>
<reference evidence="11" key="1">
    <citation type="submission" date="2021-01" db="UniProtKB">
        <authorList>
            <consortium name="EnsemblMetazoa"/>
        </authorList>
    </citation>
    <scope>IDENTIFICATION</scope>
</reference>
<dbReference type="GeneID" id="136816239"/>
<dbReference type="PANTHER" id="PTHR24249">
    <property type="entry name" value="HISTAMINE RECEPTOR-RELATED G-PROTEIN COUPLED RECEPTOR"/>
    <property type="match status" value="1"/>
</dbReference>
<evidence type="ECO:0000256" key="9">
    <source>
        <dbReference type="SAM" id="Phobius"/>
    </source>
</evidence>
<protein>
    <recommendedName>
        <fullName evidence="10">G-protein coupled receptors family 1 profile domain-containing protein</fullName>
    </recommendedName>
</protein>
<feature type="domain" description="G-protein coupled receptors family 1 profile" evidence="10">
    <location>
        <begin position="63"/>
        <end position="309"/>
    </location>
</feature>
<sequence>MTNILNSTTSPNLIDFKFGQPKHYQNTSNAVCFTLFTPEAVQNTHGIILIIGYSIITLLVIISNTTLIVGLYKINTLFTVAQRLFILMSSMDLIIGLVFLPLQIYMIYTSERQGCGLIMIQAFVSMFFPYMSGLILLLVVVHRFFLVVNTRLTKKLAHRRNVRICLFISTLFAASMATWYAFQKRSDSLTAHGTYYLTAGLTVCNYVVIITFMNFKMVRFLHKASEKRIKRMSVSNSTKSRSTYHKRVAKTLALMSIVVSVCYTPMAVSFVVSGLFLLYRYPHMEVIQIIIPWSQMVMTLNSALNSFIYIVRTKKMLNLYKRVLKRFCCRVFGRENKVNRTVVMSFEMSTTARRNQRTESTNHGSDRF</sequence>
<keyword evidence="2" id="KW-1003">Cell membrane</keyword>
<feature type="transmembrane region" description="Helical" evidence="9">
    <location>
        <begin position="162"/>
        <end position="182"/>
    </location>
</feature>
<feature type="transmembrane region" description="Helical" evidence="9">
    <location>
        <begin position="194"/>
        <end position="215"/>
    </location>
</feature>
<dbReference type="GO" id="GO:0004930">
    <property type="term" value="F:G protein-coupled receptor activity"/>
    <property type="evidence" value="ECO:0007669"/>
    <property type="project" value="UniProtKB-KW"/>
</dbReference>
<evidence type="ECO:0000256" key="7">
    <source>
        <dbReference type="ARBA" id="ARBA00023170"/>
    </source>
</evidence>
<evidence type="ECO:0000256" key="4">
    <source>
        <dbReference type="ARBA" id="ARBA00022989"/>
    </source>
</evidence>
<dbReference type="EnsemblMetazoa" id="CLYHEMT013279.1">
    <property type="protein sequence ID" value="CLYHEMP013279.1"/>
    <property type="gene ID" value="CLYHEMG013279"/>
</dbReference>
<name>A0A7M6DJN1_9CNID</name>
<feature type="transmembrane region" description="Helical" evidence="9">
    <location>
        <begin position="290"/>
        <end position="311"/>
    </location>
</feature>
<dbReference type="CDD" id="cd00637">
    <property type="entry name" value="7tm_classA_rhodopsin-like"/>
    <property type="match status" value="1"/>
</dbReference>
<comment type="subcellular location">
    <subcellularLocation>
        <location evidence="1">Cell membrane</location>
        <topology evidence="1">Multi-pass membrane protein</topology>
    </subcellularLocation>
</comment>
<accession>A0A7M6DJN1</accession>
<evidence type="ECO:0000313" key="12">
    <source>
        <dbReference type="Proteomes" id="UP000594262"/>
    </source>
</evidence>
<dbReference type="InterPro" id="IPR050569">
    <property type="entry name" value="TAAR"/>
</dbReference>
<dbReference type="InterPro" id="IPR017452">
    <property type="entry name" value="GPCR_Rhodpsn_7TM"/>
</dbReference>
<evidence type="ECO:0000256" key="1">
    <source>
        <dbReference type="ARBA" id="ARBA00004651"/>
    </source>
</evidence>
<keyword evidence="4 9" id="KW-1133">Transmembrane helix</keyword>
<keyword evidence="6 9" id="KW-0472">Membrane</keyword>
<dbReference type="Pfam" id="PF00001">
    <property type="entry name" value="7tm_1"/>
    <property type="match status" value="1"/>
</dbReference>
<feature type="transmembrane region" description="Helical" evidence="9">
    <location>
        <begin position="47"/>
        <end position="72"/>
    </location>
</feature>
<keyword evidence="12" id="KW-1185">Reference proteome</keyword>
<dbReference type="Proteomes" id="UP000594262">
    <property type="component" value="Unplaced"/>
</dbReference>
<organism evidence="11 12">
    <name type="scientific">Clytia hemisphaerica</name>
    <dbReference type="NCBI Taxonomy" id="252671"/>
    <lineage>
        <taxon>Eukaryota</taxon>
        <taxon>Metazoa</taxon>
        <taxon>Cnidaria</taxon>
        <taxon>Hydrozoa</taxon>
        <taxon>Hydroidolina</taxon>
        <taxon>Leptothecata</taxon>
        <taxon>Obeliida</taxon>
        <taxon>Clytiidae</taxon>
        <taxon>Clytia</taxon>
    </lineage>
</organism>
<keyword evidence="8" id="KW-0807">Transducer</keyword>
<dbReference type="PROSITE" id="PS50262">
    <property type="entry name" value="G_PROTEIN_RECEP_F1_2"/>
    <property type="match status" value="1"/>
</dbReference>
<feature type="transmembrane region" description="Helical" evidence="9">
    <location>
        <begin position="251"/>
        <end position="278"/>
    </location>
</feature>
<dbReference type="RefSeq" id="XP_066928675.1">
    <property type="nucleotide sequence ID" value="XM_067072574.1"/>
</dbReference>
<feature type="transmembrane region" description="Helical" evidence="9">
    <location>
        <begin position="84"/>
        <end position="106"/>
    </location>
</feature>
<keyword evidence="7" id="KW-0675">Receptor</keyword>
<evidence type="ECO:0000313" key="11">
    <source>
        <dbReference type="EnsemblMetazoa" id="CLYHEMP013279.1"/>
    </source>
</evidence>
<dbReference type="AlphaFoldDB" id="A0A7M6DJN1"/>
<feature type="transmembrane region" description="Helical" evidence="9">
    <location>
        <begin position="118"/>
        <end position="141"/>
    </location>
</feature>
<keyword evidence="5" id="KW-0297">G-protein coupled receptor</keyword>
<evidence type="ECO:0000256" key="6">
    <source>
        <dbReference type="ARBA" id="ARBA00023136"/>
    </source>
</evidence>
<evidence type="ECO:0000256" key="8">
    <source>
        <dbReference type="ARBA" id="ARBA00023224"/>
    </source>
</evidence>
<dbReference type="SUPFAM" id="SSF81321">
    <property type="entry name" value="Family A G protein-coupled receptor-like"/>
    <property type="match status" value="1"/>
</dbReference>